<sequence>MKKNIIAATLAAVALTSVSAFAADGQVKFTGEITDAACKVANTVASPLDVQLGKVAKSSFTQAGDKSAGDQVYSATERLPGYCQHCYREV</sequence>
<proteinExistence type="predicted"/>
<dbReference type="PANTHER" id="PTHR33420:SF26">
    <property type="entry name" value="FIMBRIAL SUBUNIT"/>
    <property type="match status" value="1"/>
</dbReference>
<gene>
    <name evidence="2" type="ORF">NCTC12965_08267</name>
</gene>
<evidence type="ECO:0000256" key="1">
    <source>
        <dbReference type="SAM" id="SignalP"/>
    </source>
</evidence>
<dbReference type="GO" id="GO:0043709">
    <property type="term" value="P:cell adhesion involved in single-species biofilm formation"/>
    <property type="evidence" value="ECO:0007669"/>
    <property type="project" value="TreeGrafter"/>
</dbReference>
<feature type="chain" id="PRO_5020963101" evidence="1">
    <location>
        <begin position="23"/>
        <end position="90"/>
    </location>
</feature>
<dbReference type="AlphaFoldDB" id="A0A4U9WK95"/>
<name>A0A4U9WK95_SERFO</name>
<organism evidence="2">
    <name type="scientific">Serratia fonticola</name>
    <dbReference type="NCBI Taxonomy" id="47917"/>
    <lineage>
        <taxon>Bacteria</taxon>
        <taxon>Pseudomonadati</taxon>
        <taxon>Pseudomonadota</taxon>
        <taxon>Gammaproteobacteria</taxon>
        <taxon>Enterobacterales</taxon>
        <taxon>Yersiniaceae</taxon>
        <taxon>Serratia</taxon>
    </lineage>
</organism>
<dbReference type="InterPro" id="IPR036937">
    <property type="entry name" value="Adhesion_dom_fimbrial_sf"/>
</dbReference>
<keyword evidence="1" id="KW-0732">Signal</keyword>
<evidence type="ECO:0000313" key="2">
    <source>
        <dbReference type="EMBL" id="VTR59811.1"/>
    </source>
</evidence>
<feature type="signal peptide" evidence="1">
    <location>
        <begin position="1"/>
        <end position="22"/>
    </location>
</feature>
<dbReference type="PANTHER" id="PTHR33420">
    <property type="entry name" value="FIMBRIAL SUBUNIT ELFA-RELATED"/>
    <property type="match status" value="1"/>
</dbReference>
<dbReference type="EMBL" id="CABEEZ010000163">
    <property type="protein sequence ID" value="VTR59811.1"/>
    <property type="molecule type" value="Genomic_DNA"/>
</dbReference>
<dbReference type="GO" id="GO:0009289">
    <property type="term" value="C:pilus"/>
    <property type="evidence" value="ECO:0007669"/>
    <property type="project" value="InterPro"/>
</dbReference>
<protein>
    <submittedName>
        <fullName evidence="2">Long polar fimbrial protein LpfA</fullName>
    </submittedName>
</protein>
<accession>A0A4U9WK95</accession>
<dbReference type="InterPro" id="IPR050263">
    <property type="entry name" value="Bact_Fimbrial_Adh_Pro"/>
</dbReference>
<dbReference type="Gene3D" id="2.60.40.1090">
    <property type="entry name" value="Fimbrial-type adhesion domain"/>
    <property type="match status" value="1"/>
</dbReference>
<reference evidence="2" key="1">
    <citation type="submission" date="2019-05" db="EMBL/GenBank/DDBJ databases">
        <authorList>
            <consortium name="Pathogen Informatics"/>
        </authorList>
    </citation>
    <scope>NUCLEOTIDE SEQUENCE [LARGE SCALE GENOMIC DNA]</scope>
    <source>
        <strain evidence="2">NCTC12965</strain>
    </source>
</reference>